<feature type="compositionally biased region" description="Gly residues" evidence="1">
    <location>
        <begin position="214"/>
        <end position="224"/>
    </location>
</feature>
<name>A0ABX8XQB7_9ACTN</name>
<protein>
    <submittedName>
        <fullName evidence="3">Uncharacterized protein</fullName>
    </submittedName>
</protein>
<proteinExistence type="predicted"/>
<reference evidence="3 4" key="1">
    <citation type="submission" date="2021-08" db="EMBL/GenBank/DDBJ databases">
        <authorList>
            <person name="Ping M."/>
        </authorList>
    </citation>
    <scope>NUCLEOTIDE SEQUENCE [LARGE SCALE GENOMIC DNA]</scope>
    <source>
        <strain evidence="3 4">MG28</strain>
    </source>
</reference>
<dbReference type="Proteomes" id="UP000827138">
    <property type="component" value="Chromosome"/>
</dbReference>
<feature type="compositionally biased region" description="Polar residues" evidence="1">
    <location>
        <begin position="169"/>
        <end position="190"/>
    </location>
</feature>
<gene>
    <name evidence="3" type="ORF">K1J60_15825</name>
</gene>
<keyword evidence="2" id="KW-1133">Transmembrane helix</keyword>
<accession>A0ABX8XQB7</accession>
<feature type="region of interest" description="Disordered" evidence="1">
    <location>
        <begin position="169"/>
        <end position="246"/>
    </location>
</feature>
<evidence type="ECO:0000256" key="1">
    <source>
        <dbReference type="SAM" id="MobiDB-lite"/>
    </source>
</evidence>
<feature type="compositionally biased region" description="Gly residues" evidence="1">
    <location>
        <begin position="313"/>
        <end position="330"/>
    </location>
</feature>
<sequence>MGAIGRLSFLGVLVGLLVGLVPTGPSVAADNPCPDDGFTKRLACWVGRTADGPVVITLKEPLEYEDMGEDHRAVLDQLGESAHPVVVQVPKGARTGQGGTALLLVFDELLIHPDATIDRLTAQTQADLKANGVCDDGNQLCRKVGPGEGQATLKGSQLAAFAADPGDNSFTITEVDNDRTPGSSNASGATDGQGDGERGDKGREDEGQDDRGRGQGQGQGQGQDGEGEADNAADTTDTTDGDDSASGYSNATWTAFWMALLLGLLLLAFVIVIRRSRGPVAVGHRAPSPGRAVGGLARVGPARTPPAHAARGAGVGAGEGGGGSVGAVGHGHGHGHGHGDGDGDGDGGDERTTRLRVASAPRHGRQVGARPAHARTAVVRTELHPQGYVEVDRVLRRAVWAEPGRPPPAPGGLVDVSDARERDSDVLYAFPPTAARHAKGTPR</sequence>
<keyword evidence="2" id="KW-0472">Membrane</keyword>
<dbReference type="EMBL" id="CP080647">
    <property type="protein sequence ID" value="QYX77804.1"/>
    <property type="molecule type" value="Genomic_DNA"/>
</dbReference>
<feature type="compositionally biased region" description="Acidic residues" evidence="1">
    <location>
        <begin position="225"/>
        <end position="243"/>
    </location>
</feature>
<feature type="transmembrane region" description="Helical" evidence="2">
    <location>
        <begin position="253"/>
        <end position="273"/>
    </location>
</feature>
<feature type="compositionally biased region" description="Basic and acidic residues" evidence="1">
    <location>
        <begin position="195"/>
        <end position="213"/>
    </location>
</feature>
<evidence type="ECO:0000313" key="4">
    <source>
        <dbReference type="Proteomes" id="UP000827138"/>
    </source>
</evidence>
<organism evidence="3 4">
    <name type="scientific">Streptomyces akebiae</name>
    <dbReference type="NCBI Taxonomy" id="2865673"/>
    <lineage>
        <taxon>Bacteria</taxon>
        <taxon>Bacillati</taxon>
        <taxon>Actinomycetota</taxon>
        <taxon>Actinomycetes</taxon>
        <taxon>Kitasatosporales</taxon>
        <taxon>Streptomycetaceae</taxon>
        <taxon>Streptomyces</taxon>
    </lineage>
</organism>
<evidence type="ECO:0000313" key="3">
    <source>
        <dbReference type="EMBL" id="QYX77804.1"/>
    </source>
</evidence>
<keyword evidence="2" id="KW-0812">Transmembrane</keyword>
<feature type="region of interest" description="Disordered" evidence="1">
    <location>
        <begin position="302"/>
        <end position="351"/>
    </location>
</feature>
<evidence type="ECO:0000256" key="2">
    <source>
        <dbReference type="SAM" id="Phobius"/>
    </source>
</evidence>
<feature type="region of interest" description="Disordered" evidence="1">
    <location>
        <begin position="402"/>
        <end position="443"/>
    </location>
</feature>
<keyword evidence="4" id="KW-1185">Reference proteome</keyword>